<evidence type="ECO:0000313" key="12">
    <source>
        <dbReference type="Proteomes" id="UP000186684"/>
    </source>
</evidence>
<dbReference type="InterPro" id="IPR050072">
    <property type="entry name" value="Peptidase_M20A"/>
</dbReference>
<evidence type="ECO:0000256" key="4">
    <source>
        <dbReference type="ARBA" id="ARBA00022571"/>
    </source>
</evidence>
<proteinExistence type="inferred from homology"/>
<evidence type="ECO:0000256" key="8">
    <source>
        <dbReference type="ARBA" id="ARBA00022833"/>
    </source>
</evidence>
<accession>A0A1N7K036</accession>
<evidence type="ECO:0000256" key="7">
    <source>
        <dbReference type="ARBA" id="ARBA00022801"/>
    </source>
</evidence>
<dbReference type="STRING" id="633194.SAMN05421759_101356"/>
<gene>
    <name evidence="11" type="ORF">SAMN05421759_101356</name>
</gene>
<evidence type="ECO:0000313" key="11">
    <source>
        <dbReference type="EMBL" id="SIS54953.1"/>
    </source>
</evidence>
<dbReference type="CDD" id="cd03894">
    <property type="entry name" value="M20_ArgE"/>
    <property type="match status" value="1"/>
</dbReference>
<dbReference type="InterPro" id="IPR011650">
    <property type="entry name" value="Peptidase_M20_dimer"/>
</dbReference>
<evidence type="ECO:0000256" key="1">
    <source>
        <dbReference type="ARBA" id="ARBA00001947"/>
    </source>
</evidence>
<reference evidence="12" key="1">
    <citation type="submission" date="2017-01" db="EMBL/GenBank/DDBJ databases">
        <authorList>
            <person name="Varghese N."/>
            <person name="Submissions S."/>
        </authorList>
    </citation>
    <scope>NUCLEOTIDE SEQUENCE [LARGE SCALE GENOMIC DNA]</scope>
    <source>
        <strain evidence="12">DSM 29430</strain>
    </source>
</reference>
<dbReference type="GO" id="GO:0008777">
    <property type="term" value="F:acetylornithine deacetylase activity"/>
    <property type="evidence" value="ECO:0007669"/>
    <property type="project" value="TreeGrafter"/>
</dbReference>
<keyword evidence="6" id="KW-0479">Metal-binding</keyword>
<organism evidence="11 12">
    <name type="scientific">Roseivivax lentus</name>
    <dbReference type="NCBI Taxonomy" id="633194"/>
    <lineage>
        <taxon>Bacteria</taxon>
        <taxon>Pseudomonadati</taxon>
        <taxon>Pseudomonadota</taxon>
        <taxon>Alphaproteobacteria</taxon>
        <taxon>Rhodobacterales</taxon>
        <taxon>Roseobacteraceae</taxon>
        <taxon>Roseivivax</taxon>
    </lineage>
</organism>
<dbReference type="NCBIfam" id="TIGR01892">
    <property type="entry name" value="AcOrn-deacetyl"/>
    <property type="match status" value="1"/>
</dbReference>
<dbReference type="PROSITE" id="PS00759">
    <property type="entry name" value="ARGE_DAPE_CPG2_2"/>
    <property type="match status" value="1"/>
</dbReference>
<keyword evidence="12" id="KW-1185">Reference proteome</keyword>
<dbReference type="Proteomes" id="UP000186684">
    <property type="component" value="Unassembled WGS sequence"/>
</dbReference>
<evidence type="ECO:0000256" key="3">
    <source>
        <dbReference type="ARBA" id="ARBA00022490"/>
    </source>
</evidence>
<keyword evidence="8" id="KW-0862">Zinc</keyword>
<dbReference type="SUPFAM" id="SSF55031">
    <property type="entry name" value="Bacterial exopeptidase dimerisation domain"/>
    <property type="match status" value="1"/>
</dbReference>
<dbReference type="Pfam" id="PF07687">
    <property type="entry name" value="M20_dimer"/>
    <property type="match status" value="1"/>
</dbReference>
<dbReference type="PANTHER" id="PTHR43808:SF31">
    <property type="entry name" value="N-ACETYL-L-CITRULLINE DEACETYLASE"/>
    <property type="match status" value="1"/>
</dbReference>
<dbReference type="InterPro" id="IPR010169">
    <property type="entry name" value="AcOrn-deacetyl"/>
</dbReference>
<evidence type="ECO:0000256" key="6">
    <source>
        <dbReference type="ARBA" id="ARBA00022723"/>
    </source>
</evidence>
<dbReference type="OrthoDB" id="9809784at2"/>
<dbReference type="InterPro" id="IPR001261">
    <property type="entry name" value="ArgE/DapE_CS"/>
</dbReference>
<comment type="similarity">
    <text evidence="2">Belongs to the peptidase M20A family. ArgE subfamily.</text>
</comment>
<dbReference type="RefSeq" id="WP_076444388.1">
    <property type="nucleotide sequence ID" value="NZ_FTOQ01000001.1"/>
</dbReference>
<name>A0A1N7K036_9RHOB</name>
<protein>
    <submittedName>
        <fullName evidence="11">Acetylornithine deacetylase</fullName>
    </submittedName>
</protein>
<dbReference type="SUPFAM" id="SSF53187">
    <property type="entry name" value="Zn-dependent exopeptidases"/>
    <property type="match status" value="1"/>
</dbReference>
<dbReference type="EMBL" id="FTOQ01000001">
    <property type="protein sequence ID" value="SIS54953.1"/>
    <property type="molecule type" value="Genomic_DNA"/>
</dbReference>
<dbReference type="Gene3D" id="3.40.630.10">
    <property type="entry name" value="Zn peptidases"/>
    <property type="match status" value="1"/>
</dbReference>
<dbReference type="InterPro" id="IPR002933">
    <property type="entry name" value="Peptidase_M20"/>
</dbReference>
<evidence type="ECO:0000256" key="2">
    <source>
        <dbReference type="ARBA" id="ARBA00005691"/>
    </source>
</evidence>
<dbReference type="PANTHER" id="PTHR43808">
    <property type="entry name" value="ACETYLORNITHINE DEACETYLASE"/>
    <property type="match status" value="1"/>
</dbReference>
<dbReference type="GO" id="GO:0006526">
    <property type="term" value="P:L-arginine biosynthetic process"/>
    <property type="evidence" value="ECO:0007669"/>
    <property type="project" value="UniProtKB-KW"/>
</dbReference>
<evidence type="ECO:0000256" key="9">
    <source>
        <dbReference type="ARBA" id="ARBA00023285"/>
    </source>
</evidence>
<keyword evidence="9" id="KW-0170">Cobalt</keyword>
<dbReference type="Gene3D" id="3.30.70.360">
    <property type="match status" value="1"/>
</dbReference>
<comment type="cofactor">
    <cofactor evidence="1">
        <name>Zn(2+)</name>
        <dbReference type="ChEBI" id="CHEBI:29105"/>
    </cofactor>
</comment>
<evidence type="ECO:0000256" key="5">
    <source>
        <dbReference type="ARBA" id="ARBA00022605"/>
    </source>
</evidence>
<evidence type="ECO:0000259" key="10">
    <source>
        <dbReference type="Pfam" id="PF07687"/>
    </source>
</evidence>
<dbReference type="InterPro" id="IPR036264">
    <property type="entry name" value="Bact_exopeptidase_dim_dom"/>
</dbReference>
<keyword evidence="5" id="KW-0028">Amino-acid biosynthesis</keyword>
<dbReference type="AlphaFoldDB" id="A0A1N7K036"/>
<keyword evidence="4" id="KW-0055">Arginine biosynthesis</keyword>
<dbReference type="GO" id="GO:0046872">
    <property type="term" value="F:metal ion binding"/>
    <property type="evidence" value="ECO:0007669"/>
    <property type="project" value="UniProtKB-KW"/>
</dbReference>
<sequence length="386" mass="41274">MIDLWTTETILAGLIAHPTVSAEPNRALIDHMATLLEDSGARVDVYSDATGGKANLFATIGPERSGGVVLSGHSDVVPVTDQNWTTDPFRMSAWNDALYGRGACDMKGFIAAAISMAPVFAAAKLKRPVHFCFTHDEETGCLGAQALVPELKKREARPAIAIVGEPTEMRIIEGHKGCCEYTTTFSGLEGHGSSPDLGVNAVSYAVLYVTRLLLLADQLKTMAPETSRFDPPWTTVNIGKLAGGHAHNVIPGHATVEWEMRPVQPFDASFVKDEIRRYVDTELLPAMRSVHPDAEVVTEVIGEVAGLEPMAENAARDLVAKLTGTNAVDLVPFGTEAGLFQEMGMSVVVCGPGSIAQAHKPDEFVSRAQLAKCLDMLRGLSAQLAA</sequence>
<dbReference type="NCBIfam" id="NF005710">
    <property type="entry name" value="PRK07522.1"/>
    <property type="match status" value="1"/>
</dbReference>
<dbReference type="Pfam" id="PF01546">
    <property type="entry name" value="Peptidase_M20"/>
    <property type="match status" value="1"/>
</dbReference>
<keyword evidence="3" id="KW-0963">Cytoplasm</keyword>
<feature type="domain" description="Peptidase M20 dimerisation" evidence="10">
    <location>
        <begin position="174"/>
        <end position="284"/>
    </location>
</feature>
<keyword evidence="7" id="KW-0378">Hydrolase</keyword>